<evidence type="ECO:0000256" key="3">
    <source>
        <dbReference type="ARBA" id="ARBA00022448"/>
    </source>
</evidence>
<feature type="transmembrane region" description="Helical" evidence="12">
    <location>
        <begin position="291"/>
        <end position="309"/>
    </location>
</feature>
<evidence type="ECO:0000256" key="11">
    <source>
        <dbReference type="SAM" id="MobiDB-lite"/>
    </source>
</evidence>
<dbReference type="Pfam" id="PF01490">
    <property type="entry name" value="Aa_trans"/>
    <property type="match status" value="1"/>
</dbReference>
<evidence type="ECO:0000256" key="7">
    <source>
        <dbReference type="ARBA" id="ARBA00023136"/>
    </source>
</evidence>
<dbReference type="RefSeq" id="XP_022240431.1">
    <property type="nucleotide sequence ID" value="XM_022384723.1"/>
</dbReference>
<evidence type="ECO:0000256" key="10">
    <source>
        <dbReference type="ARBA" id="ARBA00041723"/>
    </source>
</evidence>
<evidence type="ECO:0000259" key="13">
    <source>
        <dbReference type="Pfam" id="PF01490"/>
    </source>
</evidence>
<feature type="compositionally biased region" description="Polar residues" evidence="11">
    <location>
        <begin position="1"/>
        <end position="12"/>
    </location>
</feature>
<proteinExistence type="inferred from homology"/>
<evidence type="ECO:0000313" key="14">
    <source>
        <dbReference type="Proteomes" id="UP000694941"/>
    </source>
</evidence>
<comment type="similarity">
    <text evidence="2">Belongs to the amino acid/polyamine transporter 2 family.</text>
</comment>
<keyword evidence="5" id="KW-0029">Amino-acid transport</keyword>
<keyword evidence="7 12" id="KW-0472">Membrane</keyword>
<dbReference type="Proteomes" id="UP000694941">
    <property type="component" value="Unplaced"/>
</dbReference>
<feature type="transmembrane region" description="Helical" evidence="12">
    <location>
        <begin position="247"/>
        <end position="271"/>
    </location>
</feature>
<feature type="transmembrane region" description="Helical" evidence="12">
    <location>
        <begin position="392"/>
        <end position="414"/>
    </location>
</feature>
<sequence>MPETASILSSHQRYSEKEEEEDVKEQLNIPKILVIFANNILSDFIVGLPFAIQSAGLCVGILFLLLSALMIDYSLRIIILTANQLELDTYQAVIEKTLGRPGFYILTVINFGYPFLTQVGHNILMGDTITKIIRRGFRVSSDSIFADRNFIVFLVTVLVTLPLSLYRKLSQLSRMSFISLLALLSVAVFVIVRAVTMSDIKVSRNYFSPSSLTRVAISFAILACGFNVLHISFMMHRSLKNPTLKRWNMVSHLSVGGSCLVFLMVGLAGFFTFGDATQGDLLENYCLTDDWGNAVRFTFAVMIMLVYPTECFASREVIQNTFYRDKEDNCLRHTVITVLLVALAFLFSTLTDSFEIPLQVNGILTSIPLAYVLPALTYIRTEQGRLLSPRKLPAMVLVLLGCIGMICGTVATILEISNNVICNNDAEMLYCKENGLFSIANATEPTNETFY</sequence>
<evidence type="ECO:0000256" key="9">
    <source>
        <dbReference type="ARBA" id="ARBA00040814"/>
    </source>
</evidence>
<organism evidence="14 15">
    <name type="scientific">Limulus polyphemus</name>
    <name type="common">Atlantic horseshoe crab</name>
    <dbReference type="NCBI Taxonomy" id="6850"/>
    <lineage>
        <taxon>Eukaryota</taxon>
        <taxon>Metazoa</taxon>
        <taxon>Ecdysozoa</taxon>
        <taxon>Arthropoda</taxon>
        <taxon>Chelicerata</taxon>
        <taxon>Merostomata</taxon>
        <taxon>Xiphosura</taxon>
        <taxon>Limulidae</taxon>
        <taxon>Limulus</taxon>
    </lineage>
</organism>
<dbReference type="PANTHER" id="PTHR22950:SF458">
    <property type="entry name" value="SODIUM-COUPLED NEUTRAL AMINO ACID TRANSPORTER 11-RELATED"/>
    <property type="match status" value="1"/>
</dbReference>
<evidence type="ECO:0000256" key="2">
    <source>
        <dbReference type="ARBA" id="ARBA00008066"/>
    </source>
</evidence>
<evidence type="ECO:0000256" key="12">
    <source>
        <dbReference type="SAM" id="Phobius"/>
    </source>
</evidence>
<dbReference type="GeneID" id="111085566"/>
<feature type="transmembrane region" description="Helical" evidence="12">
    <location>
        <begin position="50"/>
        <end position="71"/>
    </location>
</feature>
<gene>
    <name evidence="15" type="primary">LOC111085566</name>
</gene>
<keyword evidence="4 12" id="KW-0812">Transmembrane</keyword>
<feature type="domain" description="Amino acid transporter transmembrane" evidence="13">
    <location>
        <begin position="31"/>
        <end position="413"/>
    </location>
</feature>
<keyword evidence="6 12" id="KW-1133">Transmembrane helix</keyword>
<keyword evidence="3" id="KW-0813">Transport</keyword>
<feature type="transmembrane region" description="Helical" evidence="12">
    <location>
        <begin position="215"/>
        <end position="235"/>
    </location>
</feature>
<name>A0ABM1S9X6_LIMPO</name>
<comment type="function">
    <text evidence="8">Putative sodium-dependent amino acid/proton antiporter.</text>
</comment>
<dbReference type="PANTHER" id="PTHR22950">
    <property type="entry name" value="AMINO ACID TRANSPORTER"/>
    <property type="match status" value="1"/>
</dbReference>
<feature type="transmembrane region" description="Helical" evidence="12">
    <location>
        <begin position="177"/>
        <end position="195"/>
    </location>
</feature>
<feature type="transmembrane region" description="Helical" evidence="12">
    <location>
        <begin position="144"/>
        <end position="165"/>
    </location>
</feature>
<protein>
    <recommendedName>
        <fullName evidence="9">Putative sodium-coupled neutral amino acid transporter 11</fullName>
    </recommendedName>
    <alternativeName>
        <fullName evidence="10">Solute carrier family 38 member 11</fullName>
    </alternativeName>
</protein>
<accession>A0ABM1S9X6</accession>
<reference evidence="15" key="1">
    <citation type="submission" date="2025-08" db="UniProtKB">
        <authorList>
            <consortium name="RefSeq"/>
        </authorList>
    </citation>
    <scope>IDENTIFICATION</scope>
    <source>
        <tissue evidence="15">Muscle</tissue>
    </source>
</reference>
<feature type="transmembrane region" description="Helical" evidence="12">
    <location>
        <begin position="330"/>
        <end position="350"/>
    </location>
</feature>
<evidence type="ECO:0000256" key="1">
    <source>
        <dbReference type="ARBA" id="ARBA00004141"/>
    </source>
</evidence>
<evidence type="ECO:0000256" key="8">
    <source>
        <dbReference type="ARBA" id="ARBA00037101"/>
    </source>
</evidence>
<feature type="transmembrane region" description="Helical" evidence="12">
    <location>
        <begin position="362"/>
        <end position="380"/>
    </location>
</feature>
<comment type="subcellular location">
    <subcellularLocation>
        <location evidence="1">Membrane</location>
        <topology evidence="1">Multi-pass membrane protein</topology>
    </subcellularLocation>
</comment>
<keyword evidence="14" id="KW-1185">Reference proteome</keyword>
<evidence type="ECO:0000256" key="6">
    <source>
        <dbReference type="ARBA" id="ARBA00022989"/>
    </source>
</evidence>
<feature type="region of interest" description="Disordered" evidence="11">
    <location>
        <begin position="1"/>
        <end position="20"/>
    </location>
</feature>
<feature type="transmembrane region" description="Helical" evidence="12">
    <location>
        <begin position="103"/>
        <end position="124"/>
    </location>
</feature>
<evidence type="ECO:0000256" key="5">
    <source>
        <dbReference type="ARBA" id="ARBA00022970"/>
    </source>
</evidence>
<dbReference type="InterPro" id="IPR013057">
    <property type="entry name" value="AA_transpt_TM"/>
</dbReference>
<evidence type="ECO:0000256" key="4">
    <source>
        <dbReference type="ARBA" id="ARBA00022692"/>
    </source>
</evidence>
<evidence type="ECO:0000313" key="15">
    <source>
        <dbReference type="RefSeq" id="XP_022240431.1"/>
    </source>
</evidence>